<evidence type="ECO:0000313" key="2">
    <source>
        <dbReference type="EnsemblMetazoa" id="GBRI003330-PA"/>
    </source>
</evidence>
<keyword evidence="3" id="KW-1185">Reference proteome</keyword>
<dbReference type="Proteomes" id="UP000091820">
    <property type="component" value="Unassembled WGS sequence"/>
</dbReference>
<sequence length="111" mass="13306">MTTLMLMLMINFQSRFRNLFFICKCIHNRVHVRIRSRSVQLCLCALRFIAWHAITNLYTQLKLLIEALWILILCDTLLFMLIQDFHNNFVNKENIHSSREKVSLTKTLFTM</sequence>
<proteinExistence type="predicted"/>
<keyword evidence="1" id="KW-0812">Transmembrane</keyword>
<name>A0A1A9W1V3_9MUSC</name>
<keyword evidence="1" id="KW-0472">Membrane</keyword>
<keyword evidence="1" id="KW-1133">Transmembrane helix</keyword>
<protein>
    <submittedName>
        <fullName evidence="2">Uncharacterized protein</fullName>
    </submittedName>
</protein>
<dbReference type="AlphaFoldDB" id="A0A1A9W1V3"/>
<reference evidence="3" key="1">
    <citation type="submission" date="2014-03" db="EMBL/GenBank/DDBJ databases">
        <authorList>
            <person name="Aksoy S."/>
            <person name="Warren W."/>
            <person name="Wilson R.K."/>
        </authorList>
    </citation>
    <scope>NUCLEOTIDE SEQUENCE [LARGE SCALE GENOMIC DNA]</scope>
    <source>
        <strain evidence="3">IAEA</strain>
    </source>
</reference>
<organism evidence="2 3">
    <name type="scientific">Glossina brevipalpis</name>
    <dbReference type="NCBI Taxonomy" id="37001"/>
    <lineage>
        <taxon>Eukaryota</taxon>
        <taxon>Metazoa</taxon>
        <taxon>Ecdysozoa</taxon>
        <taxon>Arthropoda</taxon>
        <taxon>Hexapoda</taxon>
        <taxon>Insecta</taxon>
        <taxon>Pterygota</taxon>
        <taxon>Neoptera</taxon>
        <taxon>Endopterygota</taxon>
        <taxon>Diptera</taxon>
        <taxon>Brachycera</taxon>
        <taxon>Muscomorpha</taxon>
        <taxon>Hippoboscoidea</taxon>
        <taxon>Glossinidae</taxon>
        <taxon>Glossina</taxon>
    </lineage>
</organism>
<reference evidence="2" key="2">
    <citation type="submission" date="2020-05" db="UniProtKB">
        <authorList>
            <consortium name="EnsemblMetazoa"/>
        </authorList>
    </citation>
    <scope>IDENTIFICATION</scope>
    <source>
        <strain evidence="2">IAEA</strain>
    </source>
</reference>
<dbReference type="EnsemblMetazoa" id="GBRI003330-RA">
    <property type="protein sequence ID" value="GBRI003330-PA"/>
    <property type="gene ID" value="GBRI003330"/>
</dbReference>
<dbReference type="VEuPathDB" id="VectorBase:GBRI003330"/>
<evidence type="ECO:0000313" key="3">
    <source>
        <dbReference type="Proteomes" id="UP000091820"/>
    </source>
</evidence>
<accession>A0A1A9W1V3</accession>
<evidence type="ECO:0000256" key="1">
    <source>
        <dbReference type="SAM" id="Phobius"/>
    </source>
</evidence>
<feature type="transmembrane region" description="Helical" evidence="1">
    <location>
        <begin position="64"/>
        <end position="82"/>
    </location>
</feature>